<dbReference type="GO" id="GO:0043165">
    <property type="term" value="P:Gram-negative-bacterium-type cell outer membrane assembly"/>
    <property type="evidence" value="ECO:0007669"/>
    <property type="project" value="InterPro"/>
</dbReference>
<evidence type="ECO:0000256" key="1">
    <source>
        <dbReference type="SAM" id="MobiDB-lite"/>
    </source>
</evidence>
<gene>
    <name evidence="2" type="ORF">HK107_04915</name>
</gene>
<evidence type="ECO:0000313" key="3">
    <source>
        <dbReference type="Proteomes" id="UP000536835"/>
    </source>
</evidence>
<reference evidence="2 3" key="1">
    <citation type="submission" date="2020-05" db="EMBL/GenBank/DDBJ databases">
        <title>Parvularcula mediterraneae sp. nov., isolated from polypropylene straw from shallow seawater of the seashore of Laganas in Zakynthos island, Greece.</title>
        <authorList>
            <person name="Szabo I."/>
            <person name="Al-Omari J."/>
            <person name="Rado J."/>
            <person name="Szerdahelyi G.S."/>
        </authorList>
    </citation>
    <scope>NUCLEOTIDE SEQUENCE [LARGE SCALE GENOMIC DNA]</scope>
    <source>
        <strain evidence="2 3">ZS-1/3</strain>
    </source>
</reference>
<sequence>MRTILGSLSLLVLTACGFKPLYATGGQGALGGALAEIELGAIRGPDEPRDQMRTVLARRLPEAADEQRFAMSVQLRERTQAVSVTIDSNARRFNYTLIASVSYTDNETNTRRRQNLQSVSSFAVVPSQYASLVAREDAVRRAVIDLARKIEIDAALYAEGRAPDTSDGGLFQETGGRDPLRRLEQEAEREQRIEEQEAERQEANQE</sequence>
<dbReference type="GO" id="GO:0019867">
    <property type="term" value="C:outer membrane"/>
    <property type="evidence" value="ECO:0007669"/>
    <property type="project" value="InterPro"/>
</dbReference>
<dbReference type="Pfam" id="PF04390">
    <property type="entry name" value="LptE"/>
    <property type="match status" value="1"/>
</dbReference>
<accession>A0A7Y3RLS1</accession>
<dbReference type="InterPro" id="IPR007485">
    <property type="entry name" value="LPS_assembly_LptE"/>
</dbReference>
<dbReference type="RefSeq" id="WP_173197280.1">
    <property type="nucleotide sequence ID" value="NZ_JABFCX010000002.1"/>
</dbReference>
<evidence type="ECO:0000313" key="2">
    <source>
        <dbReference type="EMBL" id="NNU15657.1"/>
    </source>
</evidence>
<protein>
    <recommendedName>
        <fullName evidence="4">LPS-assembly lipoprotein LptE</fullName>
    </recommendedName>
</protein>
<organism evidence="2 3">
    <name type="scientific">Parvularcula mediterranea</name>
    <dbReference type="NCBI Taxonomy" id="2732508"/>
    <lineage>
        <taxon>Bacteria</taxon>
        <taxon>Pseudomonadati</taxon>
        <taxon>Pseudomonadota</taxon>
        <taxon>Alphaproteobacteria</taxon>
        <taxon>Parvularculales</taxon>
        <taxon>Parvularculaceae</taxon>
        <taxon>Parvularcula</taxon>
    </lineage>
</organism>
<evidence type="ECO:0008006" key="4">
    <source>
        <dbReference type="Google" id="ProtNLM"/>
    </source>
</evidence>
<feature type="region of interest" description="Disordered" evidence="1">
    <location>
        <begin position="161"/>
        <end position="206"/>
    </location>
</feature>
<name>A0A7Y3RLS1_9PROT</name>
<dbReference type="AlphaFoldDB" id="A0A7Y3RLS1"/>
<feature type="compositionally biased region" description="Basic and acidic residues" evidence="1">
    <location>
        <begin position="175"/>
        <end position="206"/>
    </location>
</feature>
<dbReference type="PROSITE" id="PS51257">
    <property type="entry name" value="PROKAR_LIPOPROTEIN"/>
    <property type="match status" value="1"/>
</dbReference>
<dbReference type="Proteomes" id="UP000536835">
    <property type="component" value="Unassembled WGS sequence"/>
</dbReference>
<comment type="caution">
    <text evidence="2">The sequence shown here is derived from an EMBL/GenBank/DDBJ whole genome shotgun (WGS) entry which is preliminary data.</text>
</comment>
<proteinExistence type="predicted"/>
<keyword evidence="3" id="KW-1185">Reference proteome</keyword>
<dbReference type="EMBL" id="JABFCX010000002">
    <property type="protein sequence ID" value="NNU15657.1"/>
    <property type="molecule type" value="Genomic_DNA"/>
</dbReference>
<dbReference type="Gene3D" id="3.30.160.150">
    <property type="entry name" value="Lipoprotein like domain"/>
    <property type="match status" value="1"/>
</dbReference>